<proteinExistence type="inferred from homology"/>
<evidence type="ECO:0000256" key="5">
    <source>
        <dbReference type="ARBA" id="ARBA00023136"/>
    </source>
</evidence>
<evidence type="ECO:0000256" key="6">
    <source>
        <dbReference type="ARBA" id="ARBA00038076"/>
    </source>
</evidence>
<evidence type="ECO:0000256" key="2">
    <source>
        <dbReference type="ARBA" id="ARBA00022475"/>
    </source>
</evidence>
<dbReference type="GO" id="GO:0005886">
    <property type="term" value="C:plasma membrane"/>
    <property type="evidence" value="ECO:0007669"/>
    <property type="project" value="UniProtKB-SubCell"/>
</dbReference>
<gene>
    <name evidence="10" type="ORF">CEE37_02590</name>
</gene>
<comment type="caution">
    <text evidence="10">The sequence shown here is derived from an EMBL/GenBank/DDBJ whole genome shotgun (WGS) entry which is preliminary data.</text>
</comment>
<reference evidence="10 11" key="1">
    <citation type="submission" date="2017-06" db="EMBL/GenBank/DDBJ databases">
        <title>Novel microbial phyla capable of carbon fixation and sulfur reduction in deep-sea sediments.</title>
        <authorList>
            <person name="Huang J."/>
            <person name="Baker B."/>
            <person name="Wang Y."/>
        </authorList>
    </citation>
    <scope>NUCLEOTIDE SEQUENCE [LARGE SCALE GENOMIC DNA]</scope>
    <source>
        <strain evidence="10">B3_LCP</strain>
    </source>
</reference>
<sequence>MKTLLWDIVEAAGIAFDALRANKVRSVLATLGIVIGVMTVVLMVTIVAGLNQSFERQLRVIGSGTVYIQRYPWIVNDDYYIYRNRPRLKRKDFEFVKEYCQNASAVAPNGETMRSVAYGSEVLKRVYILGTNEDYIETSDTMPEVGRFISAIDASANRDVAVIGKTVADKLLEKRNPIGQRIRIGPHGYKVIGVLEEQGTVFGFSLDNQIIIPLGSMLKHFGRRRDISIVVKAKDPAAIDELKNELIGIMRRSRGLTPGEKDDFSINEQGQLMDLYTQLTSGIYGAGIIIGGISLLVGGIGIMNIMLVSVTERTHEIGIRKALGARRGQILRQFLIESALICSVGGIIGIGLAWAGGRLIEQWLPVSMPLSVIIGGTLFAAFIGIFFGLFPAAKAAKLDPIIALHRE</sequence>
<evidence type="ECO:0000256" key="7">
    <source>
        <dbReference type="SAM" id="Phobius"/>
    </source>
</evidence>
<organism evidence="10 11">
    <name type="scientific">candidate division LCP-89 bacterium B3_LCP</name>
    <dbReference type="NCBI Taxonomy" id="2012998"/>
    <lineage>
        <taxon>Bacteria</taxon>
        <taxon>Pseudomonadati</taxon>
        <taxon>Bacteria division LCP-89</taxon>
    </lineage>
</organism>
<feature type="domain" description="MacB-like periplasmic core" evidence="9">
    <location>
        <begin position="26"/>
        <end position="246"/>
    </location>
</feature>
<name>A0A532V393_UNCL8</name>
<keyword evidence="5 7" id="KW-0472">Membrane</keyword>
<evidence type="ECO:0000313" key="10">
    <source>
        <dbReference type="EMBL" id="TKJ41467.1"/>
    </source>
</evidence>
<accession>A0A532V393</accession>
<dbReference type="InterPro" id="IPR050250">
    <property type="entry name" value="Macrolide_Exporter_MacB"/>
</dbReference>
<keyword evidence="2" id="KW-1003">Cell membrane</keyword>
<dbReference type="PANTHER" id="PTHR30572">
    <property type="entry name" value="MEMBRANE COMPONENT OF TRANSPORTER-RELATED"/>
    <property type="match status" value="1"/>
</dbReference>
<feature type="transmembrane region" description="Helical" evidence="7">
    <location>
        <begin position="27"/>
        <end position="50"/>
    </location>
</feature>
<feature type="transmembrane region" description="Helical" evidence="7">
    <location>
        <begin position="283"/>
        <end position="310"/>
    </location>
</feature>
<dbReference type="InterPro" id="IPR025857">
    <property type="entry name" value="MacB_PCD"/>
</dbReference>
<feature type="domain" description="ABC3 transporter permease C-terminal" evidence="8">
    <location>
        <begin position="288"/>
        <end position="400"/>
    </location>
</feature>
<evidence type="ECO:0000256" key="3">
    <source>
        <dbReference type="ARBA" id="ARBA00022692"/>
    </source>
</evidence>
<feature type="transmembrane region" description="Helical" evidence="7">
    <location>
        <begin position="368"/>
        <end position="390"/>
    </location>
</feature>
<evidence type="ECO:0000259" key="8">
    <source>
        <dbReference type="Pfam" id="PF02687"/>
    </source>
</evidence>
<dbReference type="Pfam" id="PF02687">
    <property type="entry name" value="FtsX"/>
    <property type="match status" value="1"/>
</dbReference>
<dbReference type="Proteomes" id="UP000319619">
    <property type="component" value="Unassembled WGS sequence"/>
</dbReference>
<comment type="subcellular location">
    <subcellularLocation>
        <location evidence="1">Cell membrane</location>
        <topology evidence="1">Multi-pass membrane protein</topology>
    </subcellularLocation>
</comment>
<evidence type="ECO:0008006" key="12">
    <source>
        <dbReference type="Google" id="ProtNLM"/>
    </source>
</evidence>
<dbReference type="EMBL" id="NJBN01000002">
    <property type="protein sequence ID" value="TKJ41467.1"/>
    <property type="molecule type" value="Genomic_DNA"/>
</dbReference>
<dbReference type="InterPro" id="IPR003838">
    <property type="entry name" value="ABC3_permease_C"/>
</dbReference>
<evidence type="ECO:0000259" key="9">
    <source>
        <dbReference type="Pfam" id="PF12704"/>
    </source>
</evidence>
<protein>
    <recommendedName>
        <fullName evidence="12">FtsX-like permease family protein</fullName>
    </recommendedName>
</protein>
<dbReference type="Pfam" id="PF12704">
    <property type="entry name" value="MacB_PCD"/>
    <property type="match status" value="1"/>
</dbReference>
<dbReference type="GO" id="GO:0022857">
    <property type="term" value="F:transmembrane transporter activity"/>
    <property type="evidence" value="ECO:0007669"/>
    <property type="project" value="TreeGrafter"/>
</dbReference>
<evidence type="ECO:0000313" key="11">
    <source>
        <dbReference type="Proteomes" id="UP000319619"/>
    </source>
</evidence>
<keyword evidence="4 7" id="KW-1133">Transmembrane helix</keyword>
<evidence type="ECO:0000256" key="1">
    <source>
        <dbReference type="ARBA" id="ARBA00004651"/>
    </source>
</evidence>
<keyword evidence="3 7" id="KW-0812">Transmembrane</keyword>
<dbReference type="PANTHER" id="PTHR30572:SF4">
    <property type="entry name" value="ABC TRANSPORTER PERMEASE YTRF"/>
    <property type="match status" value="1"/>
</dbReference>
<feature type="transmembrane region" description="Helical" evidence="7">
    <location>
        <begin position="330"/>
        <end position="356"/>
    </location>
</feature>
<comment type="similarity">
    <text evidence="6">Belongs to the ABC-4 integral membrane protein family.</text>
</comment>
<evidence type="ECO:0000256" key="4">
    <source>
        <dbReference type="ARBA" id="ARBA00022989"/>
    </source>
</evidence>
<dbReference type="AlphaFoldDB" id="A0A532V393"/>